<evidence type="ECO:0000256" key="7">
    <source>
        <dbReference type="ARBA" id="ARBA00023134"/>
    </source>
</evidence>
<dbReference type="InterPro" id="IPR027417">
    <property type="entry name" value="P-loop_NTPase"/>
</dbReference>
<dbReference type="PROSITE" id="PS51421">
    <property type="entry name" value="RAS"/>
    <property type="match status" value="1"/>
</dbReference>
<keyword evidence="14" id="KW-1185">Reference proteome</keyword>
<comment type="subcellular location">
    <subcellularLocation>
        <location evidence="1">Cell membrane</location>
        <topology evidence="1">Lipid-anchor</topology>
        <orientation evidence="1">Cytoplasmic side</orientation>
    </subcellularLocation>
</comment>
<name>A0A8H4QIN7_9AGAR</name>
<dbReference type="InterPro" id="IPR005225">
    <property type="entry name" value="Small_GTP-bd"/>
</dbReference>
<dbReference type="AlphaFoldDB" id="A0A8H4QIN7"/>
<dbReference type="SMART" id="SM00174">
    <property type="entry name" value="RHO"/>
    <property type="match status" value="1"/>
</dbReference>
<protein>
    <submittedName>
        <fullName evidence="13">Uncharacterized protein</fullName>
    </submittedName>
</protein>
<dbReference type="GO" id="GO:0007165">
    <property type="term" value="P:signal transduction"/>
    <property type="evidence" value="ECO:0007669"/>
    <property type="project" value="InterPro"/>
</dbReference>
<evidence type="ECO:0000313" key="14">
    <source>
        <dbReference type="Proteomes" id="UP000521872"/>
    </source>
</evidence>
<dbReference type="PANTHER" id="PTHR24070">
    <property type="entry name" value="RAS, DI-RAS, AND RHEB FAMILY MEMBERS OF SMALL GTPASE SUPERFAMILY"/>
    <property type="match status" value="1"/>
</dbReference>
<dbReference type="GO" id="GO:0005525">
    <property type="term" value="F:GTP binding"/>
    <property type="evidence" value="ECO:0007669"/>
    <property type="project" value="UniProtKB-KW"/>
</dbReference>
<dbReference type="GO" id="GO:0003924">
    <property type="term" value="F:GTPase activity"/>
    <property type="evidence" value="ECO:0007669"/>
    <property type="project" value="InterPro"/>
</dbReference>
<evidence type="ECO:0000256" key="9">
    <source>
        <dbReference type="ARBA" id="ARBA00023288"/>
    </source>
</evidence>
<evidence type="ECO:0000256" key="1">
    <source>
        <dbReference type="ARBA" id="ARBA00004342"/>
    </source>
</evidence>
<gene>
    <name evidence="13" type="ORF">D9613_003660</name>
</gene>
<accession>A0A8H4QIN7</accession>
<dbReference type="GO" id="GO:0005886">
    <property type="term" value="C:plasma membrane"/>
    <property type="evidence" value="ECO:0007669"/>
    <property type="project" value="UniProtKB-SubCell"/>
</dbReference>
<keyword evidence="5" id="KW-0378">Hydrolase</keyword>
<keyword evidence="10" id="KW-0636">Prenylation</keyword>
<dbReference type="SMART" id="SM00173">
    <property type="entry name" value="RAS"/>
    <property type="match status" value="1"/>
</dbReference>
<evidence type="ECO:0000256" key="3">
    <source>
        <dbReference type="ARBA" id="ARBA00022723"/>
    </source>
</evidence>
<dbReference type="Proteomes" id="UP000521872">
    <property type="component" value="Unassembled WGS sequence"/>
</dbReference>
<organism evidence="13 14">
    <name type="scientific">Agrocybe pediades</name>
    <dbReference type="NCBI Taxonomy" id="84607"/>
    <lineage>
        <taxon>Eukaryota</taxon>
        <taxon>Fungi</taxon>
        <taxon>Dikarya</taxon>
        <taxon>Basidiomycota</taxon>
        <taxon>Agaricomycotina</taxon>
        <taxon>Agaricomycetes</taxon>
        <taxon>Agaricomycetidae</taxon>
        <taxon>Agaricales</taxon>
        <taxon>Agaricineae</taxon>
        <taxon>Strophariaceae</taxon>
        <taxon>Agrocybe</taxon>
    </lineage>
</organism>
<comment type="caution">
    <text evidence="13">The sequence shown here is derived from an EMBL/GenBank/DDBJ whole genome shotgun (WGS) entry which is preliminary data.</text>
</comment>
<dbReference type="SMART" id="SM00175">
    <property type="entry name" value="RAB"/>
    <property type="match status" value="1"/>
</dbReference>
<keyword evidence="3" id="KW-0479">Metal-binding</keyword>
<evidence type="ECO:0000256" key="11">
    <source>
        <dbReference type="ARBA" id="ARBA00037969"/>
    </source>
</evidence>
<evidence type="ECO:0000256" key="8">
    <source>
        <dbReference type="ARBA" id="ARBA00023136"/>
    </source>
</evidence>
<evidence type="ECO:0000256" key="4">
    <source>
        <dbReference type="ARBA" id="ARBA00022741"/>
    </source>
</evidence>
<keyword evidence="2" id="KW-0488">Methylation</keyword>
<evidence type="ECO:0000256" key="2">
    <source>
        <dbReference type="ARBA" id="ARBA00022481"/>
    </source>
</evidence>
<comment type="catalytic activity">
    <reaction evidence="12">
        <text>GTP + H2O = GDP + phosphate + H(+)</text>
        <dbReference type="Rhea" id="RHEA:19669"/>
        <dbReference type="ChEBI" id="CHEBI:15377"/>
        <dbReference type="ChEBI" id="CHEBI:15378"/>
        <dbReference type="ChEBI" id="CHEBI:37565"/>
        <dbReference type="ChEBI" id="CHEBI:43474"/>
        <dbReference type="ChEBI" id="CHEBI:58189"/>
    </reaction>
    <physiologicalReaction direction="left-to-right" evidence="12">
        <dbReference type="Rhea" id="RHEA:19670"/>
    </physiologicalReaction>
</comment>
<dbReference type="InterPro" id="IPR001806">
    <property type="entry name" value="Small_GTPase"/>
</dbReference>
<dbReference type="SUPFAM" id="SSF52540">
    <property type="entry name" value="P-loop containing nucleoside triphosphate hydrolases"/>
    <property type="match status" value="1"/>
</dbReference>
<dbReference type="Pfam" id="PF00071">
    <property type="entry name" value="Ras"/>
    <property type="match status" value="1"/>
</dbReference>
<evidence type="ECO:0000256" key="12">
    <source>
        <dbReference type="ARBA" id="ARBA00049117"/>
    </source>
</evidence>
<comment type="similarity">
    <text evidence="11">Belongs to the small GTPase superfamily. Rheb family.</text>
</comment>
<dbReference type="Gene3D" id="3.40.50.300">
    <property type="entry name" value="P-loop containing nucleotide triphosphate hydrolases"/>
    <property type="match status" value="1"/>
</dbReference>
<keyword evidence="8" id="KW-0472">Membrane</keyword>
<evidence type="ECO:0000313" key="13">
    <source>
        <dbReference type="EMBL" id="KAF4611496.1"/>
    </source>
</evidence>
<dbReference type="InterPro" id="IPR020849">
    <property type="entry name" value="Small_GTPase_Ras-type"/>
</dbReference>
<sequence length="207" mass="22901">MSTSMKKRKIAVLGSRSVGTGTRVLDILSSCLSGLYLLGKSSLVKQFIDNNFVDSYYPTIETTFSKSVVYKGVEYDCHIIDTAGQDEYSPLNSQHAIGIHGYILVYSIASKNSFNMIQVIHDKIMDFCGLEKIPCVIVGSKSDLQSSRQVDPKDGQMLAKQNDCAWIETSAKENINVGKVFELCLQEIEKNTVPNQQEPQAKSCVAM</sequence>
<keyword evidence="9" id="KW-0449">Lipoprotein</keyword>
<evidence type="ECO:0000256" key="10">
    <source>
        <dbReference type="ARBA" id="ARBA00023289"/>
    </source>
</evidence>
<dbReference type="FunFam" id="3.40.50.300:FF:000273">
    <property type="entry name" value="GTP-binding protein Rheb homolog"/>
    <property type="match status" value="1"/>
</dbReference>
<dbReference type="PROSITE" id="PS51419">
    <property type="entry name" value="RAB"/>
    <property type="match status" value="1"/>
</dbReference>
<evidence type="ECO:0000256" key="6">
    <source>
        <dbReference type="ARBA" id="ARBA00022842"/>
    </source>
</evidence>
<proteinExistence type="inferred from homology"/>
<dbReference type="NCBIfam" id="TIGR00231">
    <property type="entry name" value="small_GTP"/>
    <property type="match status" value="1"/>
</dbReference>
<dbReference type="EMBL" id="JAACJL010000057">
    <property type="protein sequence ID" value="KAF4611496.1"/>
    <property type="molecule type" value="Genomic_DNA"/>
</dbReference>
<dbReference type="PROSITE" id="PS51420">
    <property type="entry name" value="RHO"/>
    <property type="match status" value="1"/>
</dbReference>
<dbReference type="GO" id="GO:0046872">
    <property type="term" value="F:metal ion binding"/>
    <property type="evidence" value="ECO:0007669"/>
    <property type="project" value="UniProtKB-KW"/>
</dbReference>
<keyword evidence="6" id="KW-0460">Magnesium</keyword>
<reference evidence="13 14" key="1">
    <citation type="submission" date="2019-12" db="EMBL/GenBank/DDBJ databases">
        <authorList>
            <person name="Floudas D."/>
            <person name="Bentzer J."/>
            <person name="Ahren D."/>
            <person name="Johansson T."/>
            <person name="Persson P."/>
            <person name="Tunlid A."/>
        </authorList>
    </citation>
    <scope>NUCLEOTIDE SEQUENCE [LARGE SCALE GENOMIC DNA]</scope>
    <source>
        <strain evidence="13 14">CBS 102.39</strain>
    </source>
</reference>
<keyword evidence="4" id="KW-0547">Nucleotide-binding</keyword>
<keyword evidence="7" id="KW-0342">GTP-binding</keyword>
<evidence type="ECO:0000256" key="5">
    <source>
        <dbReference type="ARBA" id="ARBA00022801"/>
    </source>
</evidence>
<dbReference type="PRINTS" id="PR00449">
    <property type="entry name" value="RASTRNSFRMNG"/>
</dbReference>